<keyword evidence="2 6" id="KW-0349">Heme</keyword>
<dbReference type="PROSITE" id="PS51007">
    <property type="entry name" value="CYTC"/>
    <property type="match status" value="1"/>
</dbReference>
<name>A0A423PPM1_9GAMM</name>
<keyword evidence="4" id="KW-0249">Electron transport</keyword>
<dbReference type="Proteomes" id="UP000285123">
    <property type="component" value="Unassembled WGS sequence"/>
</dbReference>
<comment type="caution">
    <text evidence="9">The sequence shown here is derived from an EMBL/GenBank/DDBJ whole genome shotgun (WGS) entry which is preliminary data.</text>
</comment>
<evidence type="ECO:0000256" key="6">
    <source>
        <dbReference type="PROSITE-ProRule" id="PRU00433"/>
    </source>
</evidence>
<keyword evidence="3 6" id="KW-0479">Metal-binding</keyword>
<evidence type="ECO:0000256" key="1">
    <source>
        <dbReference type="ARBA" id="ARBA00022448"/>
    </source>
</evidence>
<dbReference type="GO" id="GO:0009055">
    <property type="term" value="F:electron transfer activity"/>
    <property type="evidence" value="ECO:0007669"/>
    <property type="project" value="InterPro"/>
</dbReference>
<evidence type="ECO:0000256" key="3">
    <source>
        <dbReference type="ARBA" id="ARBA00022723"/>
    </source>
</evidence>
<dbReference type="NCBIfam" id="TIGR04494">
    <property type="entry name" value="c550_PedF"/>
    <property type="match status" value="1"/>
</dbReference>
<evidence type="ECO:0000256" key="7">
    <source>
        <dbReference type="SAM" id="SignalP"/>
    </source>
</evidence>
<dbReference type="SUPFAM" id="SSF46626">
    <property type="entry name" value="Cytochrome c"/>
    <property type="match status" value="1"/>
</dbReference>
<evidence type="ECO:0000256" key="4">
    <source>
        <dbReference type="ARBA" id="ARBA00022982"/>
    </source>
</evidence>
<dbReference type="InterPro" id="IPR030991">
    <property type="entry name" value="c550_proteobact"/>
</dbReference>
<dbReference type="InterPro" id="IPR051811">
    <property type="entry name" value="Cytochrome_c550/c551-like"/>
</dbReference>
<feature type="signal peptide" evidence="7">
    <location>
        <begin position="1"/>
        <end position="27"/>
    </location>
</feature>
<dbReference type="Pfam" id="PF13442">
    <property type="entry name" value="Cytochrome_CBB3"/>
    <property type="match status" value="1"/>
</dbReference>
<feature type="chain" id="PRO_5019228318" evidence="7">
    <location>
        <begin position="28"/>
        <end position="159"/>
    </location>
</feature>
<dbReference type="RefSeq" id="WP_123591506.1">
    <property type="nucleotide sequence ID" value="NZ_AYKF01000091.1"/>
</dbReference>
<dbReference type="PANTHER" id="PTHR37823">
    <property type="entry name" value="CYTOCHROME C-553-LIKE"/>
    <property type="match status" value="1"/>
</dbReference>
<protein>
    <submittedName>
        <fullName evidence="9">Cytochrome C</fullName>
    </submittedName>
</protein>
<keyword evidence="5 6" id="KW-0408">Iron</keyword>
<evidence type="ECO:0000313" key="9">
    <source>
        <dbReference type="EMBL" id="ROO27533.1"/>
    </source>
</evidence>
<dbReference type="PANTHER" id="PTHR37823:SF4">
    <property type="entry name" value="MENAQUINOL-CYTOCHROME C REDUCTASE CYTOCHROME B_C SUBUNIT"/>
    <property type="match status" value="1"/>
</dbReference>
<dbReference type="GO" id="GO:0020037">
    <property type="term" value="F:heme binding"/>
    <property type="evidence" value="ECO:0007669"/>
    <property type="project" value="InterPro"/>
</dbReference>
<accession>A0A423PPM1</accession>
<dbReference type="EMBL" id="AYKF01000091">
    <property type="protein sequence ID" value="ROO27533.1"/>
    <property type="molecule type" value="Genomic_DNA"/>
</dbReference>
<dbReference type="AlphaFoldDB" id="A0A423PPM1"/>
<keyword evidence="1" id="KW-0813">Transport</keyword>
<evidence type="ECO:0000259" key="8">
    <source>
        <dbReference type="PROSITE" id="PS51007"/>
    </source>
</evidence>
<dbReference type="InterPro" id="IPR036909">
    <property type="entry name" value="Cyt_c-like_dom_sf"/>
</dbReference>
<dbReference type="GO" id="GO:0046872">
    <property type="term" value="F:metal ion binding"/>
    <property type="evidence" value="ECO:0007669"/>
    <property type="project" value="UniProtKB-KW"/>
</dbReference>
<dbReference type="InterPro" id="IPR009056">
    <property type="entry name" value="Cyt_c-like_dom"/>
</dbReference>
<sequence>MNRTNRRALTVAIGASALWLAVGPAWAHGDVVPQAVATDGLEPLAADAWLDENPYRGNRQAIEIGASAYGQNCARCHGLDAVSGGIAPDLRELGPEYDDYFIGKVRSGVQRNGMTYMPAFEGVLDQEAMWAIRAYLDKRHYEYNDKDPAALYEQAEGRG</sequence>
<proteinExistence type="predicted"/>
<keyword evidence="7" id="KW-0732">Signal</keyword>
<dbReference type="Gene3D" id="1.10.760.10">
    <property type="entry name" value="Cytochrome c-like domain"/>
    <property type="match status" value="1"/>
</dbReference>
<evidence type="ECO:0000313" key="10">
    <source>
        <dbReference type="Proteomes" id="UP000285123"/>
    </source>
</evidence>
<evidence type="ECO:0000256" key="5">
    <source>
        <dbReference type="ARBA" id="ARBA00023004"/>
    </source>
</evidence>
<organism evidence="9 10">
    <name type="scientific">Salinisphaera orenii YIM 95161</name>
    <dbReference type="NCBI Taxonomy" id="1051139"/>
    <lineage>
        <taxon>Bacteria</taxon>
        <taxon>Pseudomonadati</taxon>
        <taxon>Pseudomonadota</taxon>
        <taxon>Gammaproteobacteria</taxon>
        <taxon>Salinisphaerales</taxon>
        <taxon>Salinisphaeraceae</taxon>
        <taxon>Salinisphaera</taxon>
    </lineage>
</organism>
<dbReference type="OrthoDB" id="9797504at2"/>
<evidence type="ECO:0000256" key="2">
    <source>
        <dbReference type="ARBA" id="ARBA00022617"/>
    </source>
</evidence>
<gene>
    <name evidence="9" type="ORF">SAHL_11265</name>
</gene>
<feature type="domain" description="Cytochrome c" evidence="8">
    <location>
        <begin position="60"/>
        <end position="140"/>
    </location>
</feature>
<reference evidence="9 10" key="1">
    <citation type="submission" date="2013-10" db="EMBL/GenBank/DDBJ databases">
        <title>Salinisphaera halophila YIM 95161 Genome Sequencing.</title>
        <authorList>
            <person name="Lai Q."/>
            <person name="Li C."/>
            <person name="Shao Z."/>
        </authorList>
    </citation>
    <scope>NUCLEOTIDE SEQUENCE [LARGE SCALE GENOMIC DNA]</scope>
    <source>
        <strain evidence="9 10">YIM 95161</strain>
    </source>
</reference>